<feature type="domain" description="Xylanolytic transcriptional activator regulatory" evidence="8">
    <location>
        <begin position="213"/>
        <end position="333"/>
    </location>
</feature>
<dbReference type="CDD" id="cd12148">
    <property type="entry name" value="fungal_TF_MHR"/>
    <property type="match status" value="1"/>
</dbReference>
<keyword evidence="2" id="KW-0862">Zinc</keyword>
<keyword evidence="4" id="KW-0238">DNA-binding</keyword>
<name>A0ABR2VB12_9PEZI</name>
<feature type="compositionally biased region" description="Low complexity" evidence="7">
    <location>
        <begin position="54"/>
        <end position="65"/>
    </location>
</feature>
<keyword evidence="1" id="KW-0479">Metal-binding</keyword>
<dbReference type="PANTHER" id="PTHR31313:SF85">
    <property type="entry name" value="ZN(II)2CYS6 TRANSCRIPTION FACTOR (EUROFUNG)"/>
    <property type="match status" value="1"/>
</dbReference>
<gene>
    <name evidence="9" type="ORF">SUNI508_03591</name>
</gene>
<organism evidence="9 10">
    <name type="scientific">Seiridium unicorne</name>
    <dbReference type="NCBI Taxonomy" id="138068"/>
    <lineage>
        <taxon>Eukaryota</taxon>
        <taxon>Fungi</taxon>
        <taxon>Dikarya</taxon>
        <taxon>Ascomycota</taxon>
        <taxon>Pezizomycotina</taxon>
        <taxon>Sordariomycetes</taxon>
        <taxon>Xylariomycetidae</taxon>
        <taxon>Amphisphaeriales</taxon>
        <taxon>Sporocadaceae</taxon>
        <taxon>Seiridium</taxon>
    </lineage>
</organism>
<dbReference type="CDD" id="cd16841">
    <property type="entry name" value="RraA_family"/>
    <property type="match status" value="1"/>
</dbReference>
<dbReference type="Pfam" id="PF03737">
    <property type="entry name" value="RraA-like"/>
    <property type="match status" value="1"/>
</dbReference>
<proteinExistence type="predicted"/>
<reference evidence="9 10" key="1">
    <citation type="journal article" date="2024" name="J. Plant Pathol.">
        <title>Sequence and assembly of the genome of Seiridium unicorne, isolate CBS 538.82, causal agent of cypress canker disease.</title>
        <authorList>
            <person name="Scali E."/>
            <person name="Rocca G.D."/>
            <person name="Danti R."/>
            <person name="Garbelotto M."/>
            <person name="Barberini S."/>
            <person name="Baroncelli R."/>
            <person name="Emiliani G."/>
        </authorList>
    </citation>
    <scope>NUCLEOTIDE SEQUENCE [LARGE SCALE GENOMIC DNA]</scope>
    <source>
        <strain evidence="9 10">BM-138-508</strain>
    </source>
</reference>
<dbReference type="Proteomes" id="UP001408356">
    <property type="component" value="Unassembled WGS sequence"/>
</dbReference>
<evidence type="ECO:0000256" key="2">
    <source>
        <dbReference type="ARBA" id="ARBA00022833"/>
    </source>
</evidence>
<evidence type="ECO:0000313" key="9">
    <source>
        <dbReference type="EMBL" id="KAK9424103.1"/>
    </source>
</evidence>
<dbReference type="InterPro" id="IPR036704">
    <property type="entry name" value="RraA/RraA-like_sf"/>
</dbReference>
<evidence type="ECO:0000313" key="10">
    <source>
        <dbReference type="Proteomes" id="UP001408356"/>
    </source>
</evidence>
<keyword evidence="6" id="KW-0539">Nucleus</keyword>
<protein>
    <submittedName>
        <fullName evidence="9">Fungal-specific transcription factor domain-containing protein</fullName>
    </submittedName>
</protein>
<dbReference type="Pfam" id="PF04082">
    <property type="entry name" value="Fungal_trans"/>
    <property type="match status" value="1"/>
</dbReference>
<keyword evidence="5" id="KW-0804">Transcription</keyword>
<evidence type="ECO:0000256" key="4">
    <source>
        <dbReference type="ARBA" id="ARBA00023125"/>
    </source>
</evidence>
<dbReference type="InterPro" id="IPR005493">
    <property type="entry name" value="RraA/RraA-like"/>
</dbReference>
<accession>A0ABR2VB12</accession>
<dbReference type="EMBL" id="JARVKF010000046">
    <property type="protein sequence ID" value="KAK9424103.1"/>
    <property type="molecule type" value="Genomic_DNA"/>
</dbReference>
<sequence>MSQIIGMAKRLQEAEATIIELKKALAEQMAVEAEKSPTPGPASEELTAAATHSIPRARAAIPRPAYGLSNSGSNASRESKTEELLSDLSLDASGKICYYGSTSAVHDPAAFAGRSPNFPSFEEQNSKVDVRTLLTSNAMESRTWEEFAIGNAAVQMGKHPQNLKRLLTWSIERHTTGDHVKTAKDTLGLDQPNVHVGISTSVYALLGDMMTGGQYYSPLLLNVMCGHAARFNDRRIAEPLIARARLLLGTEIHKPSSITTVQALLQLSARDLAYGHVSQAWTYSGIAFRMVSDLGLRHSSGSIYSLGSLNAEDLEIRRRLFWSCYFWDKYVDCQFLGQLPLTTRYRAMSLYLGRTPALTELPSTHAPELLDDFAEHDLWVPDDTGPAGSDKAPASGFPPMKFHVVSCFVNSCKLAVIISDIILHLYSSHHGDDGDITLRAIRERLDDWRALTPEHLTLEPDNLPSRCPPPHIVSQNLLYYATIILLHRPFNSLPIHHAACRQAADSAERLLILFERTFGFTKLSYLSAYCIYTSASVMVQDAKAGDALASRRTETFLRALNVAAKTCQLIQRSLDIITNSLNAEGTRPAAVGKSNQTSENNLLNRQYLPAFLYRDAQINFPSTSNVGGMDIDASSLLECFPEQHMENSSTGNCIFLGGLNSIASMASSSPSPDPIVEALKEFTTCDISDALIKLKYRNGGFLSSLTMWSPQRQEGDTKIVGPAYTVKYALLADPAPKMTGHYIDTVPPGSVLFISAPPIPNAVYGGLMSTRAQYLGAVGSIIDGRFRDVVEHRDLKYPVFARDTGTAPPAELVKVVAVDVPVELQSAELQKGMLINPGDYVMGDLNGVVVLPKDLVDKALDLMRKGVEADQKMAVGIKKGMSFVEASKKFRN</sequence>
<evidence type="ECO:0000256" key="5">
    <source>
        <dbReference type="ARBA" id="ARBA00023163"/>
    </source>
</evidence>
<evidence type="ECO:0000256" key="7">
    <source>
        <dbReference type="SAM" id="MobiDB-lite"/>
    </source>
</evidence>
<dbReference type="SUPFAM" id="SSF89562">
    <property type="entry name" value="RraA-like"/>
    <property type="match status" value="1"/>
</dbReference>
<comment type="caution">
    <text evidence="9">The sequence shown here is derived from an EMBL/GenBank/DDBJ whole genome shotgun (WGS) entry which is preliminary data.</text>
</comment>
<keyword evidence="10" id="KW-1185">Reference proteome</keyword>
<evidence type="ECO:0000259" key="8">
    <source>
        <dbReference type="Pfam" id="PF04082"/>
    </source>
</evidence>
<evidence type="ECO:0000256" key="3">
    <source>
        <dbReference type="ARBA" id="ARBA00023015"/>
    </source>
</evidence>
<evidence type="ECO:0000256" key="1">
    <source>
        <dbReference type="ARBA" id="ARBA00022723"/>
    </source>
</evidence>
<feature type="region of interest" description="Disordered" evidence="7">
    <location>
        <begin position="30"/>
        <end position="80"/>
    </location>
</feature>
<dbReference type="InterPro" id="IPR007219">
    <property type="entry name" value="XnlR_reg_dom"/>
</dbReference>
<dbReference type="InterPro" id="IPR051615">
    <property type="entry name" value="Transcr_Regulatory_Elem"/>
</dbReference>
<keyword evidence="3" id="KW-0805">Transcription regulation</keyword>
<dbReference type="Gene3D" id="3.50.30.40">
    <property type="entry name" value="Ribonuclease E inhibitor RraA/RraA-like"/>
    <property type="match status" value="1"/>
</dbReference>
<evidence type="ECO:0000256" key="6">
    <source>
        <dbReference type="ARBA" id="ARBA00023242"/>
    </source>
</evidence>
<dbReference type="PANTHER" id="PTHR31313">
    <property type="entry name" value="TY1 ENHANCER ACTIVATOR"/>
    <property type="match status" value="1"/>
</dbReference>